<feature type="domain" description="ACT" evidence="4">
    <location>
        <begin position="34"/>
        <end position="103"/>
    </location>
</feature>
<evidence type="ECO:0000256" key="3">
    <source>
        <dbReference type="SAM" id="MobiDB-lite"/>
    </source>
</evidence>
<dbReference type="AlphaFoldDB" id="A0A9E7KGM2"/>
<sequence>MGDIGSSSDENFDAQPSQKPFPEIEAKVSRKTVLVRIHCENRKGVVVKILSEIESINLTITNTNVMPFLGSSINITVIEEEFSMTAKDLVRKLGSALTQLGHA</sequence>
<evidence type="ECO:0000256" key="1">
    <source>
        <dbReference type="ARBA" id="ARBA00004123"/>
    </source>
</evidence>
<dbReference type="PROSITE" id="PS51671">
    <property type="entry name" value="ACT"/>
    <property type="match status" value="1"/>
</dbReference>
<evidence type="ECO:0000256" key="2">
    <source>
        <dbReference type="ARBA" id="ARBA00023242"/>
    </source>
</evidence>
<keyword evidence="6" id="KW-1185">Reference proteome</keyword>
<dbReference type="OrthoDB" id="690068at2759"/>
<protein>
    <recommendedName>
        <fullName evidence="4">ACT domain-containing protein</fullName>
    </recommendedName>
</protein>
<dbReference type="PANTHER" id="PTHR45959">
    <property type="entry name" value="BHLH TRANSCRIPTION FACTOR"/>
    <property type="match status" value="1"/>
</dbReference>
<gene>
    <name evidence="5" type="ORF">MUK42_11063</name>
</gene>
<dbReference type="Pfam" id="PF22754">
    <property type="entry name" value="bHLH-TF_ACT-like_plant"/>
    <property type="match status" value="1"/>
</dbReference>
<feature type="region of interest" description="Disordered" evidence="3">
    <location>
        <begin position="1"/>
        <end position="23"/>
    </location>
</feature>
<keyword evidence="2" id="KW-0539">Nucleus</keyword>
<accession>A0A9E7KGM2</accession>
<dbReference type="InterPro" id="IPR052610">
    <property type="entry name" value="bHLH_transcription_regulator"/>
</dbReference>
<evidence type="ECO:0000259" key="4">
    <source>
        <dbReference type="PROSITE" id="PS51671"/>
    </source>
</evidence>
<proteinExistence type="predicted"/>
<dbReference type="PANTHER" id="PTHR45959:SF2">
    <property type="entry name" value="BHLH TRANSCRIPTION FACTOR"/>
    <property type="match status" value="1"/>
</dbReference>
<comment type="subcellular location">
    <subcellularLocation>
        <location evidence="1">Nucleus</location>
    </subcellularLocation>
</comment>
<name>A0A9E7KGM2_9LILI</name>
<evidence type="ECO:0000313" key="6">
    <source>
        <dbReference type="Proteomes" id="UP001055439"/>
    </source>
</evidence>
<dbReference type="EMBL" id="CP097509">
    <property type="protein sequence ID" value="URE15964.1"/>
    <property type="molecule type" value="Genomic_DNA"/>
</dbReference>
<dbReference type="InterPro" id="IPR054502">
    <property type="entry name" value="bHLH-TF_ACT-like_plant"/>
</dbReference>
<dbReference type="GO" id="GO:0005634">
    <property type="term" value="C:nucleus"/>
    <property type="evidence" value="ECO:0007669"/>
    <property type="project" value="UniProtKB-SubCell"/>
</dbReference>
<reference evidence="5" key="1">
    <citation type="submission" date="2022-05" db="EMBL/GenBank/DDBJ databases">
        <title>The Musa troglodytarum L. genome provides insights into the mechanism of non-climacteric behaviour and enrichment of carotenoids.</title>
        <authorList>
            <person name="Wang J."/>
        </authorList>
    </citation>
    <scope>NUCLEOTIDE SEQUENCE</scope>
    <source>
        <tissue evidence="5">Leaf</tissue>
    </source>
</reference>
<feature type="compositionally biased region" description="Polar residues" evidence="3">
    <location>
        <begin position="1"/>
        <end position="18"/>
    </location>
</feature>
<dbReference type="Proteomes" id="UP001055439">
    <property type="component" value="Chromosome 7"/>
</dbReference>
<dbReference type="InterPro" id="IPR002912">
    <property type="entry name" value="ACT_dom"/>
</dbReference>
<evidence type="ECO:0000313" key="5">
    <source>
        <dbReference type="EMBL" id="URE15964.1"/>
    </source>
</evidence>
<organism evidence="5 6">
    <name type="scientific">Musa troglodytarum</name>
    <name type="common">fe'i banana</name>
    <dbReference type="NCBI Taxonomy" id="320322"/>
    <lineage>
        <taxon>Eukaryota</taxon>
        <taxon>Viridiplantae</taxon>
        <taxon>Streptophyta</taxon>
        <taxon>Embryophyta</taxon>
        <taxon>Tracheophyta</taxon>
        <taxon>Spermatophyta</taxon>
        <taxon>Magnoliopsida</taxon>
        <taxon>Liliopsida</taxon>
        <taxon>Zingiberales</taxon>
        <taxon>Musaceae</taxon>
        <taxon>Musa</taxon>
    </lineage>
</organism>